<sequence>MNFTWAKYIAEPFCGVGSWYYIDGEIVLYFIYMDLFFILILFYVAI</sequence>
<keyword evidence="1" id="KW-1133">Transmembrane helix</keyword>
<feature type="transmembrane region" description="Helical" evidence="1">
    <location>
        <begin position="26"/>
        <end position="45"/>
    </location>
</feature>
<name>A0A3G4ZQX5_9VIRU</name>
<protein>
    <submittedName>
        <fullName evidence="2">Uncharacterized protein</fullName>
    </submittedName>
</protein>
<gene>
    <name evidence="2" type="ORF">Barrevirus32_6</name>
</gene>
<keyword evidence="1" id="KW-0812">Transmembrane</keyword>
<dbReference type="EMBL" id="MK072029">
    <property type="protein sequence ID" value="AYV77310.1"/>
    <property type="molecule type" value="Genomic_DNA"/>
</dbReference>
<evidence type="ECO:0000256" key="1">
    <source>
        <dbReference type="SAM" id="Phobius"/>
    </source>
</evidence>
<organism evidence="2">
    <name type="scientific">Barrevirus sp</name>
    <dbReference type="NCBI Taxonomy" id="2487763"/>
    <lineage>
        <taxon>Viruses</taxon>
        <taxon>Varidnaviria</taxon>
        <taxon>Bamfordvirae</taxon>
        <taxon>Nucleocytoviricota</taxon>
        <taxon>Megaviricetes</taxon>
        <taxon>Imitervirales</taxon>
        <taxon>Mimiviridae</taxon>
        <taxon>Klosneuvirinae</taxon>
    </lineage>
</organism>
<proteinExistence type="predicted"/>
<reference evidence="2" key="1">
    <citation type="submission" date="2018-10" db="EMBL/GenBank/DDBJ databases">
        <title>Hidden diversity of soil giant viruses.</title>
        <authorList>
            <person name="Schulz F."/>
            <person name="Alteio L."/>
            <person name="Goudeau D."/>
            <person name="Ryan E.M."/>
            <person name="Malmstrom R.R."/>
            <person name="Blanchard J."/>
            <person name="Woyke T."/>
        </authorList>
    </citation>
    <scope>NUCLEOTIDE SEQUENCE</scope>
    <source>
        <strain evidence="2">BAV1</strain>
    </source>
</reference>
<keyword evidence="1" id="KW-0472">Membrane</keyword>
<accession>A0A3G4ZQX5</accession>
<evidence type="ECO:0000313" key="2">
    <source>
        <dbReference type="EMBL" id="AYV77310.1"/>
    </source>
</evidence>